<organism evidence="7 8">
    <name type="scientific">Cotesia glomerata</name>
    <name type="common">Lepidopteran parasitic wasp</name>
    <name type="synonym">Apanteles glomeratus</name>
    <dbReference type="NCBI Taxonomy" id="32391"/>
    <lineage>
        <taxon>Eukaryota</taxon>
        <taxon>Metazoa</taxon>
        <taxon>Ecdysozoa</taxon>
        <taxon>Arthropoda</taxon>
        <taxon>Hexapoda</taxon>
        <taxon>Insecta</taxon>
        <taxon>Pterygota</taxon>
        <taxon>Neoptera</taxon>
        <taxon>Endopterygota</taxon>
        <taxon>Hymenoptera</taxon>
        <taxon>Apocrita</taxon>
        <taxon>Ichneumonoidea</taxon>
        <taxon>Braconidae</taxon>
        <taxon>Microgastrinae</taxon>
        <taxon>Cotesia</taxon>
    </lineage>
</organism>
<dbReference type="Proteomes" id="UP000826195">
    <property type="component" value="Unassembled WGS sequence"/>
</dbReference>
<keyword evidence="4 5" id="KW-0472">Membrane</keyword>
<dbReference type="GO" id="GO:0022857">
    <property type="term" value="F:transmembrane transporter activity"/>
    <property type="evidence" value="ECO:0007669"/>
    <property type="project" value="InterPro"/>
</dbReference>
<feature type="transmembrane region" description="Helical" evidence="5">
    <location>
        <begin position="199"/>
        <end position="221"/>
    </location>
</feature>
<feature type="transmembrane region" description="Helical" evidence="5">
    <location>
        <begin position="441"/>
        <end position="464"/>
    </location>
</feature>
<keyword evidence="3 5" id="KW-1133">Transmembrane helix</keyword>
<feature type="domain" description="Major facilitator superfamily (MFS) profile" evidence="6">
    <location>
        <begin position="31"/>
        <end position="528"/>
    </location>
</feature>
<reference evidence="7 8" key="1">
    <citation type="journal article" date="2021" name="J. Hered.">
        <title>A chromosome-level genome assembly of the parasitoid wasp, Cotesia glomerata (Hymenoptera: Braconidae).</title>
        <authorList>
            <person name="Pinto B.J."/>
            <person name="Weis J.J."/>
            <person name="Gamble T."/>
            <person name="Ode P.J."/>
            <person name="Paul R."/>
            <person name="Zaspel J.M."/>
        </authorList>
    </citation>
    <scope>NUCLEOTIDE SEQUENCE [LARGE SCALE GENOMIC DNA]</scope>
    <source>
        <strain evidence="7">CgM1</strain>
    </source>
</reference>
<evidence type="ECO:0000256" key="5">
    <source>
        <dbReference type="SAM" id="Phobius"/>
    </source>
</evidence>
<dbReference type="Pfam" id="PF00083">
    <property type="entry name" value="Sugar_tr"/>
    <property type="match status" value="1"/>
</dbReference>
<feature type="transmembrane region" description="Helical" evidence="5">
    <location>
        <begin position="359"/>
        <end position="377"/>
    </location>
</feature>
<proteinExistence type="predicted"/>
<accession>A0AAV7J6H7</accession>
<keyword evidence="8" id="KW-1185">Reference proteome</keyword>
<feature type="transmembrane region" description="Helical" evidence="5">
    <location>
        <begin position="419"/>
        <end position="435"/>
    </location>
</feature>
<feature type="transmembrane region" description="Helical" evidence="5">
    <location>
        <begin position="261"/>
        <end position="279"/>
    </location>
</feature>
<evidence type="ECO:0000256" key="3">
    <source>
        <dbReference type="ARBA" id="ARBA00022989"/>
    </source>
</evidence>
<feature type="transmembrane region" description="Helical" evidence="5">
    <location>
        <begin position="26"/>
        <end position="52"/>
    </location>
</feature>
<gene>
    <name evidence="7" type="ORF">KQX54_021333</name>
</gene>
<dbReference type="PROSITE" id="PS50850">
    <property type="entry name" value="MFS"/>
    <property type="match status" value="1"/>
</dbReference>
<sequence length="528" mass="60183">MENKEEKLAKKKALLKAIDDLGERSAFLWIIFVTNFLTMILFGLNATSYIFITEIPEFFCSIPELTRKKWTIEQIKNVSITNKCQKYDYNYTQFAELGYDEALKYIANSESNPHIIFCPSLTFEESGRSTIINEWDLVCDRSLCRPLTYSMFAFGMTFGSGILGIYADKHGRKTSLIISIILQTIVGPASALVPWFWAFIIFKFLTGVSIGAMYSSAYTILTEVARSKRIKVFAAILDATYSIGTYFVIGMAYVLPNWRHLQLAISCFILPMIILIWWIPESPKWLISQNRYDEAQKIIEKYCKSFVMTQTPAAENQTNDSTLSSSECSPTLEEKKGFFMRNSESLRILFTQSDLRKKILFMYFSYYVTSVISYSLAFNVDNFKSDRYIYLSIISIIDIIAHLTTSIILIFLSCRKSLIMMYVIGFIVMITILAVPVERKIIIVALALVSKFCFSVSFTANLVLNSELFPTIVRNTAFGTCLVLSQLGSMSAPFVVDILGSVTWWLPTTFCKKSFYVYDKTSVDAEVI</sequence>
<protein>
    <recommendedName>
        <fullName evidence="6">Major facilitator superfamily (MFS) profile domain-containing protein</fullName>
    </recommendedName>
</protein>
<keyword evidence="2 5" id="KW-0812">Transmembrane</keyword>
<comment type="caution">
    <text evidence="7">The sequence shown here is derived from an EMBL/GenBank/DDBJ whole genome shotgun (WGS) entry which is preliminary data.</text>
</comment>
<dbReference type="InterPro" id="IPR005828">
    <property type="entry name" value="MFS_sugar_transport-like"/>
</dbReference>
<feature type="transmembrane region" description="Helical" evidence="5">
    <location>
        <begin position="389"/>
        <end position="412"/>
    </location>
</feature>
<feature type="transmembrane region" description="Helical" evidence="5">
    <location>
        <begin position="174"/>
        <end position="193"/>
    </location>
</feature>
<comment type="subcellular location">
    <subcellularLocation>
        <location evidence="1">Membrane</location>
        <topology evidence="1">Multi-pass membrane protein</topology>
    </subcellularLocation>
</comment>
<dbReference type="EMBL" id="JAHXZJ010000001">
    <property type="protein sequence ID" value="KAH0568645.1"/>
    <property type="molecule type" value="Genomic_DNA"/>
</dbReference>
<evidence type="ECO:0000256" key="2">
    <source>
        <dbReference type="ARBA" id="ARBA00022692"/>
    </source>
</evidence>
<evidence type="ECO:0000256" key="4">
    <source>
        <dbReference type="ARBA" id="ARBA00023136"/>
    </source>
</evidence>
<evidence type="ECO:0000313" key="7">
    <source>
        <dbReference type="EMBL" id="KAH0568645.1"/>
    </source>
</evidence>
<feature type="transmembrane region" description="Helical" evidence="5">
    <location>
        <begin position="147"/>
        <end position="167"/>
    </location>
</feature>
<evidence type="ECO:0000313" key="8">
    <source>
        <dbReference type="Proteomes" id="UP000826195"/>
    </source>
</evidence>
<evidence type="ECO:0000259" key="6">
    <source>
        <dbReference type="PROSITE" id="PS50850"/>
    </source>
</evidence>
<dbReference type="Gene3D" id="1.20.1250.20">
    <property type="entry name" value="MFS general substrate transporter like domains"/>
    <property type="match status" value="1"/>
</dbReference>
<dbReference type="InterPro" id="IPR036259">
    <property type="entry name" value="MFS_trans_sf"/>
</dbReference>
<evidence type="ECO:0000256" key="1">
    <source>
        <dbReference type="ARBA" id="ARBA00004141"/>
    </source>
</evidence>
<feature type="transmembrane region" description="Helical" evidence="5">
    <location>
        <begin position="233"/>
        <end position="255"/>
    </location>
</feature>
<dbReference type="GO" id="GO:0016020">
    <property type="term" value="C:membrane"/>
    <property type="evidence" value="ECO:0007669"/>
    <property type="project" value="UniProtKB-SubCell"/>
</dbReference>
<dbReference type="PANTHER" id="PTHR24064">
    <property type="entry name" value="SOLUTE CARRIER FAMILY 22 MEMBER"/>
    <property type="match status" value="1"/>
</dbReference>
<dbReference type="InterPro" id="IPR020846">
    <property type="entry name" value="MFS_dom"/>
</dbReference>
<name>A0AAV7J6H7_COTGL</name>
<dbReference type="AlphaFoldDB" id="A0AAV7J6H7"/>
<dbReference type="SUPFAM" id="SSF103473">
    <property type="entry name" value="MFS general substrate transporter"/>
    <property type="match status" value="1"/>
</dbReference>